<dbReference type="Proteomes" id="UP000529783">
    <property type="component" value="Unassembled WGS sequence"/>
</dbReference>
<feature type="region of interest" description="Disordered" evidence="1">
    <location>
        <begin position="9"/>
        <end position="35"/>
    </location>
</feature>
<keyword evidence="2" id="KW-0472">Membrane</keyword>
<feature type="transmembrane region" description="Helical" evidence="2">
    <location>
        <begin position="170"/>
        <end position="191"/>
    </location>
</feature>
<evidence type="ECO:0000313" key="4">
    <source>
        <dbReference type="Proteomes" id="UP000529783"/>
    </source>
</evidence>
<evidence type="ECO:0000256" key="1">
    <source>
        <dbReference type="SAM" id="MobiDB-lite"/>
    </source>
</evidence>
<evidence type="ECO:0000313" key="3">
    <source>
        <dbReference type="EMBL" id="NYD46694.1"/>
    </source>
</evidence>
<dbReference type="AlphaFoldDB" id="A0A7Y9EFF0"/>
<dbReference type="EMBL" id="JACCBA010000001">
    <property type="protein sequence ID" value="NYD46694.1"/>
    <property type="molecule type" value="Genomic_DNA"/>
</dbReference>
<name>A0A7Y9EFF0_9ACTN</name>
<reference evidence="3 4" key="1">
    <citation type="submission" date="2020-07" db="EMBL/GenBank/DDBJ databases">
        <title>Sequencing the genomes of 1000 actinobacteria strains.</title>
        <authorList>
            <person name="Klenk H.-P."/>
        </authorList>
    </citation>
    <scope>NUCLEOTIDE SEQUENCE [LARGE SCALE GENOMIC DNA]</scope>
    <source>
        <strain evidence="3 4">DSM 40398</strain>
    </source>
</reference>
<dbReference type="RefSeq" id="WP_179843911.1">
    <property type="nucleotide sequence ID" value="NZ_JACCBA010000001.1"/>
</dbReference>
<proteinExistence type="predicted"/>
<accession>A0A7Y9EFF0</accession>
<evidence type="ECO:0000256" key="2">
    <source>
        <dbReference type="SAM" id="Phobius"/>
    </source>
</evidence>
<keyword evidence="4" id="KW-1185">Reference proteome</keyword>
<organism evidence="3 4">
    <name type="scientific">Actinomadura luteofluorescens</name>
    <dbReference type="NCBI Taxonomy" id="46163"/>
    <lineage>
        <taxon>Bacteria</taxon>
        <taxon>Bacillati</taxon>
        <taxon>Actinomycetota</taxon>
        <taxon>Actinomycetes</taxon>
        <taxon>Streptosporangiales</taxon>
        <taxon>Thermomonosporaceae</taxon>
        <taxon>Actinomadura</taxon>
    </lineage>
</organism>
<keyword evidence="2" id="KW-0812">Transmembrane</keyword>
<comment type="caution">
    <text evidence="3">The sequence shown here is derived from an EMBL/GenBank/DDBJ whole genome shotgun (WGS) entry which is preliminary data.</text>
</comment>
<gene>
    <name evidence="3" type="ORF">BJY14_002677</name>
</gene>
<sequence>MAEIAVRRRDVVAPGAGHGGGRARAGDPLDRTGPGADRVADVHVHAAGAVPAGAVPAGDLLRLSAGVAVDVVVRAVAGEVGLRLGEAREDGPGDLGVVLRAPRGLLRRLLEDPLPVAGEVLGDLGVRGLLGLGLRDVVVDVDAQDHPGDEDDAEERDEDRKAGGQQHFELAVLLILLGLLPGGPLVLALLAGARCRRVRGAALPAPETVHERLRDLLAELGLLELVQRPTAGAGVLDAVVHLGRVPVGQGAGADVGGLPEEVEALLPEVVALRHRRDVVGREALLRGRLAQLALGEVAGRPLEPLPGVALGRLLRRRAGGRSLEVLGQLRGLRGDVQRPLHAERVVLVELDGPAPQRRVAVRVRSLPVRAAVDRRLLLEDVGDVLRLLGRRGEPGVRTERGDLFRRELGQILRRLAVHHRLQRRRLWWSRGRAVLQFIAVERPR</sequence>
<protein>
    <submittedName>
        <fullName evidence="3">Uncharacterized protein</fullName>
    </submittedName>
</protein>
<keyword evidence="2" id="KW-1133">Transmembrane helix</keyword>